<dbReference type="KEGG" id="mbet:N8K70_16020"/>
<name>A0AA97FHW7_9MICO</name>
<feature type="region of interest" description="Disordered" evidence="1">
    <location>
        <begin position="1"/>
        <end position="29"/>
    </location>
</feature>
<organism evidence="3 4">
    <name type="scientific">Microbacterium betulae</name>
    <dbReference type="NCBI Taxonomy" id="2981139"/>
    <lineage>
        <taxon>Bacteria</taxon>
        <taxon>Bacillati</taxon>
        <taxon>Actinomycetota</taxon>
        <taxon>Actinomycetes</taxon>
        <taxon>Micrococcales</taxon>
        <taxon>Microbacteriaceae</taxon>
        <taxon>Microbacterium</taxon>
    </lineage>
</organism>
<dbReference type="EMBL" id="CP118157">
    <property type="protein sequence ID" value="WOF22879.1"/>
    <property type="molecule type" value="Genomic_DNA"/>
</dbReference>
<protein>
    <submittedName>
        <fullName evidence="3">Uncharacterized protein</fullName>
    </submittedName>
</protein>
<dbReference type="RefSeq" id="WP_317139351.1">
    <property type="nucleotide sequence ID" value="NZ_CP118157.1"/>
</dbReference>
<sequence>MKTSLALPDPPRPRTQDAWPAPAPSEAEEASHAHGWRRLAIGLLHIVLFAVGLVVLLVGFVASALVRLARGMRSHIRRRR</sequence>
<dbReference type="AlphaFoldDB" id="A0AA97FHW7"/>
<keyword evidence="2" id="KW-0812">Transmembrane</keyword>
<evidence type="ECO:0000256" key="1">
    <source>
        <dbReference type="SAM" id="MobiDB-lite"/>
    </source>
</evidence>
<gene>
    <name evidence="3" type="ORF">N8K70_16020</name>
</gene>
<proteinExistence type="predicted"/>
<keyword evidence="2" id="KW-0472">Membrane</keyword>
<accession>A0AA97FHW7</accession>
<keyword evidence="2" id="KW-1133">Transmembrane helix</keyword>
<keyword evidence="4" id="KW-1185">Reference proteome</keyword>
<dbReference type="Proteomes" id="UP001305498">
    <property type="component" value="Chromosome"/>
</dbReference>
<reference evidence="3 4" key="1">
    <citation type="submission" date="2023-02" db="EMBL/GenBank/DDBJ databases">
        <title>Microbacterium betulae sp. nov., isolated from birch wood.</title>
        <authorList>
            <person name="Pasciak M."/>
            <person name="Pawlik K.J."/>
            <person name="Martynowski D."/>
            <person name="Laczmanski L."/>
            <person name="Ciekot J."/>
            <person name="Szponar B."/>
            <person name="Wojcik-Fatla A."/>
            <person name="Mackiewicz B."/>
            <person name="Farian E."/>
            <person name="Cholewa G."/>
            <person name="Cholewa A."/>
            <person name="Dutkiewicz J."/>
        </authorList>
    </citation>
    <scope>NUCLEOTIDE SEQUENCE [LARGE SCALE GENOMIC DNA]</scope>
    <source>
        <strain evidence="3 4">AB</strain>
    </source>
</reference>
<evidence type="ECO:0000313" key="4">
    <source>
        <dbReference type="Proteomes" id="UP001305498"/>
    </source>
</evidence>
<evidence type="ECO:0000256" key="2">
    <source>
        <dbReference type="SAM" id="Phobius"/>
    </source>
</evidence>
<feature type="transmembrane region" description="Helical" evidence="2">
    <location>
        <begin position="43"/>
        <end position="69"/>
    </location>
</feature>
<evidence type="ECO:0000313" key="3">
    <source>
        <dbReference type="EMBL" id="WOF22879.1"/>
    </source>
</evidence>